<sequence length="72" mass="7803">MRKLKSIFCFESLLDGLDFLTFMAQAPGIVQQAGIQKIDTFLAACSAAPSLLQSLLLHPAPPITIQIPVSIY</sequence>
<dbReference type="Proteomes" id="UP000199520">
    <property type="component" value="Unassembled WGS sequence"/>
</dbReference>
<evidence type="ECO:0000313" key="2">
    <source>
        <dbReference type="Proteomes" id="UP000199520"/>
    </source>
</evidence>
<dbReference type="RefSeq" id="WP_090943473.1">
    <property type="nucleotide sequence ID" value="NZ_FOTS01000066.1"/>
</dbReference>
<gene>
    <name evidence="1" type="ORF">SAMN04490355_10663</name>
</gene>
<reference evidence="2" key="1">
    <citation type="submission" date="2016-10" db="EMBL/GenBank/DDBJ databases">
        <authorList>
            <person name="Varghese N."/>
            <person name="Submissions S."/>
        </authorList>
    </citation>
    <scope>NUCLEOTIDE SEQUENCE [LARGE SCALE GENOMIC DNA]</scope>
    <source>
        <strain evidence="2">DSM 13327</strain>
    </source>
</reference>
<evidence type="ECO:0000313" key="1">
    <source>
        <dbReference type="EMBL" id="SFM28204.1"/>
    </source>
</evidence>
<accession>A0A1I4PKM2</accession>
<protein>
    <submittedName>
        <fullName evidence="1">Uncharacterized protein</fullName>
    </submittedName>
</protein>
<organism evidence="1 2">
    <name type="scientific">Pelosinus propionicus DSM 13327</name>
    <dbReference type="NCBI Taxonomy" id="1123291"/>
    <lineage>
        <taxon>Bacteria</taxon>
        <taxon>Bacillati</taxon>
        <taxon>Bacillota</taxon>
        <taxon>Negativicutes</taxon>
        <taxon>Selenomonadales</taxon>
        <taxon>Sporomusaceae</taxon>
        <taxon>Pelosinus</taxon>
    </lineage>
</organism>
<dbReference type="AlphaFoldDB" id="A0A1I4PKM2"/>
<dbReference type="EMBL" id="FOTS01000066">
    <property type="protein sequence ID" value="SFM28204.1"/>
    <property type="molecule type" value="Genomic_DNA"/>
</dbReference>
<proteinExistence type="predicted"/>
<name>A0A1I4PKM2_9FIRM</name>
<keyword evidence="2" id="KW-1185">Reference proteome</keyword>